<evidence type="ECO:0000259" key="7">
    <source>
        <dbReference type="PROSITE" id="PS51369"/>
    </source>
</evidence>
<keyword evidence="4" id="KW-0804">Transcription</keyword>
<dbReference type="AlphaFoldDB" id="A0AAV3REU7"/>
<dbReference type="Proteomes" id="UP001454036">
    <property type="component" value="Unassembled WGS sequence"/>
</dbReference>
<evidence type="ECO:0000313" key="9">
    <source>
        <dbReference type="Proteomes" id="UP001454036"/>
    </source>
</evidence>
<keyword evidence="9" id="KW-1185">Reference proteome</keyword>
<keyword evidence="5" id="KW-0539">Nucleus</keyword>
<dbReference type="GO" id="GO:0043565">
    <property type="term" value="F:sequence-specific DNA binding"/>
    <property type="evidence" value="ECO:0007669"/>
    <property type="project" value="TreeGrafter"/>
</dbReference>
<comment type="caution">
    <text evidence="8">The sequence shown here is derived from an EMBL/GenBank/DDBJ whole genome shotgun (WGS) entry which is preliminary data.</text>
</comment>
<sequence length="319" mass="35171">MKHATGGRAGGGGGEGEIVQVQGGHIIRSTSKKDRHSKVYTSKGPRDRRVRLSAHTAIQFYDVQDRLGYDRPSKAVDWLFKKAQNAIDKLAELPPWNPNGVEQADLSASTSSMGIQEQSDSPSGYVFQLQKQIQEANYSSGSCVPQEQCIGDTMKTFFPTSSGISLMNFQNYPHEDQLGLSLHTSTNQVQLSGFESNYGKSTVDGWGNIGNPGDSNNRMGFIFSSSNQAIPENPLFYQSQEFNQRGPLQSNNYSHLIHSWDHQRGSMATENHQNVHQSSMSSGHFRSSQFQVPARIQGEEQSGGVFPLRPSSNSPVSHF</sequence>
<keyword evidence="3 8" id="KW-0238">DNA-binding</keyword>
<dbReference type="GO" id="GO:0005634">
    <property type="term" value="C:nucleus"/>
    <property type="evidence" value="ECO:0007669"/>
    <property type="project" value="UniProtKB-SubCell"/>
</dbReference>
<dbReference type="GO" id="GO:2000032">
    <property type="term" value="P:regulation of secondary shoot formation"/>
    <property type="evidence" value="ECO:0007669"/>
    <property type="project" value="TreeGrafter"/>
</dbReference>
<dbReference type="GO" id="GO:0003700">
    <property type="term" value="F:DNA-binding transcription factor activity"/>
    <property type="evidence" value="ECO:0007669"/>
    <property type="project" value="InterPro"/>
</dbReference>
<dbReference type="EMBL" id="BAABME010026623">
    <property type="protein sequence ID" value="GAA0174221.1"/>
    <property type="molecule type" value="Genomic_DNA"/>
</dbReference>
<accession>A0AAV3REU7</accession>
<dbReference type="InterPro" id="IPR017887">
    <property type="entry name" value="TF_TCP_subgr"/>
</dbReference>
<feature type="domain" description="TCP" evidence="7">
    <location>
        <begin position="32"/>
        <end position="90"/>
    </location>
</feature>
<dbReference type="InterPro" id="IPR005333">
    <property type="entry name" value="Transcription_factor_TCP"/>
</dbReference>
<evidence type="ECO:0000256" key="4">
    <source>
        <dbReference type="ARBA" id="ARBA00023163"/>
    </source>
</evidence>
<keyword evidence="2" id="KW-0805">Transcription regulation</keyword>
<dbReference type="PANTHER" id="PTHR31072">
    <property type="entry name" value="TRANSCRIPTION FACTOR TCP4-RELATED"/>
    <property type="match status" value="1"/>
</dbReference>
<dbReference type="PANTHER" id="PTHR31072:SF240">
    <property type="entry name" value="TRANSCRIPTION FACTOR TCP10"/>
    <property type="match status" value="1"/>
</dbReference>
<name>A0AAV3REU7_LITER</name>
<evidence type="ECO:0000256" key="3">
    <source>
        <dbReference type="ARBA" id="ARBA00023125"/>
    </source>
</evidence>
<evidence type="ECO:0000256" key="6">
    <source>
        <dbReference type="SAM" id="MobiDB-lite"/>
    </source>
</evidence>
<dbReference type="Pfam" id="PF03634">
    <property type="entry name" value="TCP"/>
    <property type="match status" value="1"/>
</dbReference>
<organism evidence="8 9">
    <name type="scientific">Lithospermum erythrorhizon</name>
    <name type="common">Purple gromwell</name>
    <name type="synonym">Lithospermum officinale var. erythrorhizon</name>
    <dbReference type="NCBI Taxonomy" id="34254"/>
    <lineage>
        <taxon>Eukaryota</taxon>
        <taxon>Viridiplantae</taxon>
        <taxon>Streptophyta</taxon>
        <taxon>Embryophyta</taxon>
        <taxon>Tracheophyta</taxon>
        <taxon>Spermatophyta</taxon>
        <taxon>Magnoliopsida</taxon>
        <taxon>eudicotyledons</taxon>
        <taxon>Gunneridae</taxon>
        <taxon>Pentapetalae</taxon>
        <taxon>asterids</taxon>
        <taxon>lamiids</taxon>
        <taxon>Boraginales</taxon>
        <taxon>Boraginaceae</taxon>
        <taxon>Boraginoideae</taxon>
        <taxon>Lithospermeae</taxon>
        <taxon>Lithospermum</taxon>
    </lineage>
</organism>
<dbReference type="PROSITE" id="PS51369">
    <property type="entry name" value="TCP"/>
    <property type="match status" value="1"/>
</dbReference>
<evidence type="ECO:0000256" key="1">
    <source>
        <dbReference type="ARBA" id="ARBA00004123"/>
    </source>
</evidence>
<feature type="region of interest" description="Disordered" evidence="6">
    <location>
        <begin position="29"/>
        <end position="48"/>
    </location>
</feature>
<feature type="region of interest" description="Disordered" evidence="6">
    <location>
        <begin position="300"/>
        <end position="319"/>
    </location>
</feature>
<feature type="compositionally biased region" description="Polar residues" evidence="6">
    <location>
        <begin position="310"/>
        <end position="319"/>
    </location>
</feature>
<reference evidence="8 9" key="1">
    <citation type="submission" date="2024-01" db="EMBL/GenBank/DDBJ databases">
        <title>The complete chloroplast genome sequence of Lithospermum erythrorhizon: insights into the phylogenetic relationship among Boraginaceae species and the maternal lineages of purple gromwells.</title>
        <authorList>
            <person name="Okada T."/>
            <person name="Watanabe K."/>
        </authorList>
    </citation>
    <scope>NUCLEOTIDE SEQUENCE [LARGE SCALE GENOMIC DNA]</scope>
</reference>
<comment type="subcellular location">
    <subcellularLocation>
        <location evidence="1">Nucleus</location>
    </subcellularLocation>
</comment>
<evidence type="ECO:0000313" key="8">
    <source>
        <dbReference type="EMBL" id="GAA0174221.1"/>
    </source>
</evidence>
<evidence type="ECO:0000256" key="5">
    <source>
        <dbReference type="ARBA" id="ARBA00023242"/>
    </source>
</evidence>
<protein>
    <submittedName>
        <fullName evidence="8">DNA-binding transcription factor</fullName>
    </submittedName>
</protein>
<evidence type="ECO:0000256" key="2">
    <source>
        <dbReference type="ARBA" id="ARBA00023015"/>
    </source>
</evidence>
<gene>
    <name evidence="8" type="ORF">LIER_41678</name>
</gene>
<proteinExistence type="predicted"/>